<name>A0A2N9JB27_FAGSY</name>
<proteinExistence type="predicted"/>
<gene>
    <name evidence="3" type="ORF">FSB_LOCUS61696</name>
</gene>
<reference evidence="3" key="1">
    <citation type="submission" date="2018-02" db="EMBL/GenBank/DDBJ databases">
        <authorList>
            <person name="Cohen D.B."/>
            <person name="Kent A.D."/>
        </authorList>
    </citation>
    <scope>NUCLEOTIDE SEQUENCE</scope>
</reference>
<sequence>MEALNENTRTEPPMVQKDDTSQLLLQILNNQDRRMKELEQTVSQNIAALEQTVSKNDQNIAALIQGMSQKTTTRGIEIGQGSGQQPQIEVVTTNVDIPIGYPVNLTPPRMEPPRMDPPRVEQPRMEPPRMEQPRFEPPRMEPPRVDPPRFEKPRMEPPRMDSPRFEQPRMEPPRMEPPHFEQPRMEPPRFEPRMEPPWMGPPQFGFPRAEPYQGQPEGLRSEPPQRFEPYREHIRGINLEERNRDIGAKPNPRLVQGQDLRNTIFEVLDQAFPGQRRTPRHPFRKPYPERIDREEWPRGFKILDFTMFSGEDEKTATEHISRFIIQYGKYSNNGNGKLRMFPNSLTGQAFTWYAALPANSIGSWEEMEEKFQSHFARSNIGVLMADLTRLKQKPDESAEQFIMRFKRIITRCHTTLPEAEYVKIAIDGLNFELRKKFERINFIDLFELSERASRFEWLLKEENQRKNSSYGTYYQDPNYEIDLAEYLVREMSSLKIERSATTRQSSSAKVSGRSLSIQDNNVHADKGKNVACPTEQPIIFYKEMLRKEPQKINSESDENNTICERCSHILAKCFSKTKKEDDYKPPEVEEPKSVPKSIENSRSEPRSTPQVHSIQSRLGSQHEQPKMARSRHDLQHEQPKMARPRHDLQHEQQKMAQSKLGSQYEQPRMAQSKLGSQYEQLRMAQSKLGSQYEQPRVVRSRPNPHYVLDSRFESIKKPKMMRPPVSETGRWVTLETFGLKPIHKQGSTIDSDSMEVITGVEAPEYLRGPYVGKEGIVDATTKNIATPVRDGKRHKVQDTKVESCSNEDLTKTQDNHKRLEKNSIEDINDIENMEDIEDMEDIENMEDVGDIEDMDDIENIEDIDTFENFEDIDDIEVEETNDMEGVETLENGIQTREPEIESKEPKNDKTLSCNAITLPREFMATTWVKKGRRYSRGNTHLISRRERVQRHR</sequence>
<feature type="compositionally biased region" description="Basic and acidic residues" evidence="1">
    <location>
        <begin position="896"/>
        <end position="909"/>
    </location>
</feature>
<feature type="domain" description="Retrotransposon gag" evidence="2">
    <location>
        <begin position="339"/>
        <end position="430"/>
    </location>
</feature>
<evidence type="ECO:0000313" key="3">
    <source>
        <dbReference type="EMBL" id="SPD33814.1"/>
    </source>
</evidence>
<dbReference type="AlphaFoldDB" id="A0A2N9JB27"/>
<dbReference type="EMBL" id="OIVN01006474">
    <property type="protein sequence ID" value="SPD33814.1"/>
    <property type="molecule type" value="Genomic_DNA"/>
</dbReference>
<feature type="compositionally biased region" description="Acidic residues" evidence="1">
    <location>
        <begin position="878"/>
        <end position="887"/>
    </location>
</feature>
<accession>A0A2N9JB27</accession>
<evidence type="ECO:0000256" key="1">
    <source>
        <dbReference type="SAM" id="MobiDB-lite"/>
    </source>
</evidence>
<feature type="region of interest" description="Disordered" evidence="1">
    <location>
        <begin position="878"/>
        <end position="909"/>
    </location>
</feature>
<feature type="region of interest" description="Disordered" evidence="1">
    <location>
        <begin position="102"/>
        <end position="186"/>
    </location>
</feature>
<dbReference type="PANTHER" id="PTHR33223:SF11">
    <property type="entry name" value="ELEMENT PROTEIN, PUTATIVE-RELATED"/>
    <property type="match status" value="1"/>
</dbReference>
<feature type="compositionally biased region" description="Polar residues" evidence="1">
    <location>
        <begin position="606"/>
        <end position="622"/>
    </location>
</feature>
<feature type="compositionally biased region" description="Basic and acidic residues" evidence="1">
    <location>
        <begin position="111"/>
        <end position="186"/>
    </location>
</feature>
<evidence type="ECO:0000259" key="2">
    <source>
        <dbReference type="Pfam" id="PF03732"/>
    </source>
</evidence>
<dbReference type="Pfam" id="PF03732">
    <property type="entry name" value="Retrotrans_gag"/>
    <property type="match status" value="1"/>
</dbReference>
<dbReference type="InterPro" id="IPR005162">
    <property type="entry name" value="Retrotrans_gag_dom"/>
</dbReference>
<dbReference type="PANTHER" id="PTHR33223">
    <property type="entry name" value="CCHC-TYPE DOMAIN-CONTAINING PROTEIN"/>
    <property type="match status" value="1"/>
</dbReference>
<feature type="compositionally biased region" description="Basic and acidic residues" evidence="1">
    <location>
        <begin position="623"/>
        <end position="653"/>
    </location>
</feature>
<feature type="region of interest" description="Disordered" evidence="1">
    <location>
        <begin position="578"/>
        <end position="678"/>
    </location>
</feature>
<feature type="compositionally biased region" description="Polar residues" evidence="1">
    <location>
        <begin position="654"/>
        <end position="665"/>
    </location>
</feature>
<organism evidence="3">
    <name type="scientific">Fagus sylvatica</name>
    <name type="common">Beechnut</name>
    <dbReference type="NCBI Taxonomy" id="28930"/>
    <lineage>
        <taxon>Eukaryota</taxon>
        <taxon>Viridiplantae</taxon>
        <taxon>Streptophyta</taxon>
        <taxon>Embryophyta</taxon>
        <taxon>Tracheophyta</taxon>
        <taxon>Spermatophyta</taxon>
        <taxon>Magnoliopsida</taxon>
        <taxon>eudicotyledons</taxon>
        <taxon>Gunneridae</taxon>
        <taxon>Pentapetalae</taxon>
        <taxon>rosids</taxon>
        <taxon>fabids</taxon>
        <taxon>Fagales</taxon>
        <taxon>Fagaceae</taxon>
        <taxon>Fagus</taxon>
    </lineage>
</organism>
<feature type="compositionally biased region" description="Basic and acidic residues" evidence="1">
    <location>
        <begin position="578"/>
        <end position="605"/>
    </location>
</feature>
<protein>
    <recommendedName>
        <fullName evidence="2">Retrotransposon gag domain-containing protein</fullName>
    </recommendedName>
</protein>